<name>A0A9Q8SI81_9PEZI</name>
<proteinExistence type="predicted"/>
<reference evidence="3" key="1">
    <citation type="journal article" date="2021" name="Mol. Plant Microbe Interact.">
        <title>Complete Genome Sequence of the Plant-Pathogenic Fungus Colletotrichum lupini.</title>
        <authorList>
            <person name="Baroncelli R."/>
            <person name="Pensec F."/>
            <person name="Da Lio D."/>
            <person name="Boufleur T."/>
            <person name="Vicente I."/>
            <person name="Sarrocco S."/>
            <person name="Picot A."/>
            <person name="Baraldi E."/>
            <person name="Sukno S."/>
            <person name="Thon M."/>
            <person name="Le Floch G."/>
        </authorList>
    </citation>
    <scope>NUCLEOTIDE SEQUENCE</scope>
    <source>
        <strain evidence="3">IMI 504893</strain>
    </source>
</reference>
<keyword evidence="2" id="KW-0472">Membrane</keyword>
<evidence type="ECO:0000313" key="3">
    <source>
        <dbReference type="EMBL" id="UQC77789.1"/>
    </source>
</evidence>
<dbReference type="KEGG" id="clup:CLUP02_03260"/>
<accession>A0A9Q8SI81</accession>
<sequence>MVVEGYILGAYLFCVLCFLLLTSGATNLGLEAFILVQDQIFHSYQEVDVKGQHYQDDEIKWISWEKSPEPFRGRAAARPEDEQQGLDLRHMNRPGEPSSSAPRLPSLPAPEPGPGNGVGHSAIGPAGPSAHVEAFEKTWLSRGAVQSFRMRYKAEEKGGPKYGSGGIREPDPAPWGSLYFLCRVGGHGGGFWDGSTVGGVEQGQLSPRSFEGVASKGCYAIRHAGEWNGTLFPSDL</sequence>
<feature type="region of interest" description="Disordered" evidence="1">
    <location>
        <begin position="71"/>
        <end position="125"/>
    </location>
</feature>
<feature type="compositionally biased region" description="Basic and acidic residues" evidence="1">
    <location>
        <begin position="71"/>
        <end position="81"/>
    </location>
</feature>
<protein>
    <submittedName>
        <fullName evidence="3">Uncharacterized protein</fullName>
    </submittedName>
</protein>
<dbReference type="GeneID" id="73337295"/>
<dbReference type="Proteomes" id="UP000830671">
    <property type="component" value="Chromosome 2"/>
</dbReference>
<keyword evidence="2" id="KW-0812">Transmembrane</keyword>
<keyword evidence="2" id="KW-1133">Transmembrane helix</keyword>
<organism evidence="3 4">
    <name type="scientific">Colletotrichum lupini</name>
    <dbReference type="NCBI Taxonomy" id="145971"/>
    <lineage>
        <taxon>Eukaryota</taxon>
        <taxon>Fungi</taxon>
        <taxon>Dikarya</taxon>
        <taxon>Ascomycota</taxon>
        <taxon>Pezizomycotina</taxon>
        <taxon>Sordariomycetes</taxon>
        <taxon>Hypocreomycetidae</taxon>
        <taxon>Glomerellales</taxon>
        <taxon>Glomerellaceae</taxon>
        <taxon>Colletotrichum</taxon>
        <taxon>Colletotrichum acutatum species complex</taxon>
    </lineage>
</organism>
<gene>
    <name evidence="3" type="ORF">CLUP02_03260</name>
</gene>
<keyword evidence="4" id="KW-1185">Reference proteome</keyword>
<evidence type="ECO:0000256" key="1">
    <source>
        <dbReference type="SAM" id="MobiDB-lite"/>
    </source>
</evidence>
<evidence type="ECO:0000256" key="2">
    <source>
        <dbReference type="SAM" id="Phobius"/>
    </source>
</evidence>
<evidence type="ECO:0000313" key="4">
    <source>
        <dbReference type="Proteomes" id="UP000830671"/>
    </source>
</evidence>
<dbReference type="EMBL" id="CP019474">
    <property type="protein sequence ID" value="UQC77789.1"/>
    <property type="molecule type" value="Genomic_DNA"/>
</dbReference>
<feature type="transmembrane region" description="Helical" evidence="2">
    <location>
        <begin position="6"/>
        <end position="30"/>
    </location>
</feature>
<dbReference type="AlphaFoldDB" id="A0A9Q8SI81"/>
<dbReference type="RefSeq" id="XP_049139428.1">
    <property type="nucleotide sequence ID" value="XM_049282285.1"/>
</dbReference>